<dbReference type="InterPro" id="IPR048684">
    <property type="entry name" value="COG4_C"/>
</dbReference>
<dbReference type="InterPro" id="IPR013167">
    <property type="entry name" value="COG4_M"/>
</dbReference>
<reference evidence="2" key="1">
    <citation type="journal article" date="2014" name="Nat. Commun.">
        <title>The emerging biofuel crop Camelina sativa retains a highly undifferentiated hexaploid genome structure.</title>
        <authorList>
            <person name="Kagale S."/>
            <person name="Koh C."/>
            <person name="Nixon J."/>
            <person name="Bollina V."/>
            <person name="Clarke W.E."/>
            <person name="Tuteja R."/>
            <person name="Spillane C."/>
            <person name="Robinson S.J."/>
            <person name="Links M.G."/>
            <person name="Clarke C."/>
            <person name="Higgins E.E."/>
            <person name="Huebert T."/>
            <person name="Sharpe A.G."/>
            <person name="Parkin I.A."/>
        </authorList>
    </citation>
    <scope>NUCLEOTIDE SEQUENCE [LARGE SCALE GENOMIC DNA]</scope>
    <source>
        <strain evidence="2">cv. DH55</strain>
    </source>
</reference>
<dbReference type="PANTHER" id="PTHR24016">
    <property type="entry name" value="CONSERVED OLIGOMERIC GOLGI COMPLEX SUBUNIT 4"/>
    <property type="match status" value="1"/>
</dbReference>
<evidence type="ECO:0000313" key="3">
    <source>
        <dbReference type="RefSeq" id="XP_010467328.1"/>
    </source>
</evidence>
<sequence length="681" mass="77248">MAELEQDHGAEESLARDYVRSLTDAGMNIVESVAYIRSLDVGQDTLQQEETERESDQNLTQLQRSAAILDIVKAGAEQRMQVICLERVKTALVSEDYESAAKFVLKFLQIDSQSKDSNTELRAELLALKKQLEDIVKDKLVAAINEKIYPTIMRFVRLYTPLGMEEQGLKLYVGYLKNVIAMRGLTNYQQLVLSVEQDLEQVDFVGCLTDLFDDILMTIQYNDAILRALGGEDGVVYAICELQAVCDFRSSLIWQKYKDYRMLARFTNQNLPERPDPKVAELCVKEILLLMRLSKDYTELMFSKLRSVDPELLPRNTKAFRKGTFSKEIQDVTGLYVILENFYGILERFFMVESVRLAIRIDKQLPDSLITSMVGDVFYLLKTSLLRALSTSNIRSVLSVLSDAASLLANDYHDALQRKTRESHIDARLFVNDMVANNTGAENASTLNDIDVSCEYILKLNCEIEEQCSKVFAPAPADHERIKSCLSKLDELGNTFKQSACMDQLVAIVTQRIRPILETVATMSYELIETKHAQNADCSPWVKLLFDSVETNAASLKSRTISDNYESILDLIIEFIANRLEVIMMQKCFSQLGGLQLAQDTKALTSHFSDMTERFVRPKFARLNQMAGLLNSKKYLFVQEIMEFCSWNSVMTGTLTPGEILFVLSLRVEFKPEPTAAHLVL</sequence>
<dbReference type="Gene3D" id="1.10.287.1060">
    <property type="entry name" value="ESAT-6-like"/>
    <property type="match status" value="1"/>
</dbReference>
<feature type="domain" description="COG4 transport protein middle alpha-helical bundle" evidence="1">
    <location>
        <begin position="125"/>
        <end position="421"/>
    </location>
</feature>
<organism evidence="2 3">
    <name type="scientific">Camelina sativa</name>
    <name type="common">False flax</name>
    <name type="synonym">Myagrum sativum</name>
    <dbReference type="NCBI Taxonomy" id="90675"/>
    <lineage>
        <taxon>Eukaryota</taxon>
        <taxon>Viridiplantae</taxon>
        <taxon>Streptophyta</taxon>
        <taxon>Embryophyta</taxon>
        <taxon>Tracheophyta</taxon>
        <taxon>Spermatophyta</taxon>
        <taxon>Magnoliopsida</taxon>
        <taxon>eudicotyledons</taxon>
        <taxon>Gunneridae</taxon>
        <taxon>Pentapetalae</taxon>
        <taxon>rosids</taxon>
        <taxon>malvids</taxon>
        <taxon>Brassicales</taxon>
        <taxon>Brassicaceae</taxon>
        <taxon>Camelineae</taxon>
        <taxon>Camelina</taxon>
    </lineage>
</organism>
<evidence type="ECO:0000259" key="1">
    <source>
        <dbReference type="SMART" id="SM00762"/>
    </source>
</evidence>
<dbReference type="Gene3D" id="1.20.58.1970">
    <property type="match status" value="1"/>
</dbReference>
<gene>
    <name evidence="3" type="primary">LOC104747399</name>
</gene>
<dbReference type="Pfam" id="PF20662">
    <property type="entry name" value="COG4_C"/>
    <property type="match status" value="1"/>
</dbReference>
<name>A0ABM0W8R2_CAMSA</name>
<dbReference type="SMART" id="SM00762">
    <property type="entry name" value="Cog4"/>
    <property type="match status" value="1"/>
</dbReference>
<reference evidence="3" key="2">
    <citation type="submission" date="2025-08" db="UniProtKB">
        <authorList>
            <consortium name="RefSeq"/>
        </authorList>
    </citation>
    <scope>IDENTIFICATION</scope>
    <source>
        <tissue evidence="3">Leaf</tissue>
    </source>
</reference>
<proteinExistence type="predicted"/>
<accession>A0ABM0W8R2</accession>
<dbReference type="Proteomes" id="UP000694864">
    <property type="component" value="Chromosome 15"/>
</dbReference>
<dbReference type="Pfam" id="PF08318">
    <property type="entry name" value="COG4_m"/>
    <property type="match status" value="2"/>
</dbReference>
<protein>
    <submittedName>
        <fullName evidence="3">Conserved oligomeric Golgi complex subunit 4-like</fullName>
    </submittedName>
</protein>
<dbReference type="RefSeq" id="XP_010467328.1">
    <property type="nucleotide sequence ID" value="XM_010469026.1"/>
</dbReference>
<dbReference type="InterPro" id="IPR048682">
    <property type="entry name" value="COG4"/>
</dbReference>
<evidence type="ECO:0000313" key="2">
    <source>
        <dbReference type="Proteomes" id="UP000694864"/>
    </source>
</evidence>
<keyword evidence="2" id="KW-1185">Reference proteome</keyword>
<dbReference type="GeneID" id="104747399"/>
<dbReference type="PANTHER" id="PTHR24016:SF0">
    <property type="entry name" value="CONSERVED OLIGOMERIC GOLGI COMPLEX SUBUNIT 4"/>
    <property type="match status" value="1"/>
</dbReference>